<evidence type="ECO:0000313" key="3">
    <source>
        <dbReference type="EMBL" id="RVD87919.1"/>
    </source>
</evidence>
<sequence>MHFSTLFTTTTVALVSLADIASAHVVLADAYGNANAAIHGYAFGVDASTPRKGSALYPHQRDVTVFSDKVVHDAWHKGYQLNGCGTTLQHTAWYYQKYDKSKWFDVSDAKRIWLFSQITPAKGFIDIPAAIGGLAWHEWKKNTKMDATGTKKHLIGIPKVTAGGALNVLAFQINADGGGAFKCKIDYKANGKQWHRQLVIRKNCPGDANSINWAGVQKWCWFTVNIPADLNCQGRTGSKNEVGDICVVRCENSAKNGPFGGCIPIQQIRPKPKVVPVVKPVVSVKPVPVTIIKTVKPIVAPPKPVTVIKNNVVTIIKDGQTKTSVVTKNAVVTLTQVINPPPKTTVEVQYKTVTVEKPVLSTKTPTPAEIAELEDKDGENDDANKPQPEPKPPTKEEIKEALAGEDYPEEDIKDIKNDISEEDKEKIKEASGKEKNVPDDIGEQPEEGYY</sequence>
<name>A0A437A9L0_ARTFL</name>
<feature type="compositionally biased region" description="Acidic residues" evidence="1">
    <location>
        <begin position="440"/>
        <end position="450"/>
    </location>
</feature>
<dbReference type="AlphaFoldDB" id="A0A437A9L0"/>
<organism evidence="3 4">
    <name type="scientific">Arthrobotrys flagrans</name>
    <name type="common">Nematode-trapping fungus</name>
    <name type="synonym">Trichothecium flagrans</name>
    <dbReference type="NCBI Taxonomy" id="97331"/>
    <lineage>
        <taxon>Eukaryota</taxon>
        <taxon>Fungi</taxon>
        <taxon>Dikarya</taxon>
        <taxon>Ascomycota</taxon>
        <taxon>Pezizomycotina</taxon>
        <taxon>Orbiliomycetes</taxon>
        <taxon>Orbiliales</taxon>
        <taxon>Orbiliaceae</taxon>
        <taxon>Arthrobotrys</taxon>
    </lineage>
</organism>
<comment type="caution">
    <text evidence="3">The sequence shown here is derived from an EMBL/GenBank/DDBJ whole genome shotgun (WGS) entry which is preliminary data.</text>
</comment>
<dbReference type="PANTHER" id="PTHR34618">
    <property type="entry name" value="SURFACE PROTEIN MAS1, PUTATIVE-RELATED"/>
    <property type="match status" value="1"/>
</dbReference>
<feature type="compositionally biased region" description="Basic and acidic residues" evidence="1">
    <location>
        <begin position="413"/>
        <end position="438"/>
    </location>
</feature>
<accession>A0A437A9L0</accession>
<feature type="signal peptide" evidence="2">
    <location>
        <begin position="1"/>
        <end position="23"/>
    </location>
</feature>
<dbReference type="GeneID" id="93584433"/>
<protein>
    <submittedName>
        <fullName evidence="3">Uncharacterized protein</fullName>
    </submittedName>
</protein>
<reference evidence="3 4" key="1">
    <citation type="submission" date="2019-01" db="EMBL/GenBank/DDBJ databases">
        <title>Intercellular communication is required for trap formation in the nematode-trapping fungus Duddingtonia flagrans.</title>
        <authorList>
            <person name="Youssar L."/>
            <person name="Wernet V."/>
            <person name="Hensel N."/>
            <person name="Hildebrandt H.-G."/>
            <person name="Fischer R."/>
        </authorList>
    </citation>
    <scope>NUCLEOTIDE SEQUENCE [LARGE SCALE GENOMIC DNA]</scope>
    <source>
        <strain evidence="3 4">CBS H-5679</strain>
    </source>
</reference>
<dbReference type="Pfam" id="PF11327">
    <property type="entry name" value="Egh16-like"/>
    <property type="match status" value="1"/>
</dbReference>
<dbReference type="EMBL" id="SAEB01000003">
    <property type="protein sequence ID" value="RVD87919.1"/>
    <property type="molecule type" value="Genomic_DNA"/>
</dbReference>
<gene>
    <name evidence="3" type="ORF">DFL_002122</name>
</gene>
<feature type="chain" id="PRO_5019155055" evidence="2">
    <location>
        <begin position="24"/>
        <end position="450"/>
    </location>
</feature>
<dbReference type="RefSeq" id="XP_067493463.1">
    <property type="nucleotide sequence ID" value="XM_067630863.1"/>
</dbReference>
<dbReference type="InterPro" id="IPR021476">
    <property type="entry name" value="Egh16-like"/>
</dbReference>
<evidence type="ECO:0000256" key="2">
    <source>
        <dbReference type="SAM" id="SignalP"/>
    </source>
</evidence>
<feature type="region of interest" description="Disordered" evidence="1">
    <location>
        <begin position="373"/>
        <end position="450"/>
    </location>
</feature>
<feature type="compositionally biased region" description="Basic and acidic residues" evidence="1">
    <location>
        <begin position="392"/>
        <end position="402"/>
    </location>
</feature>
<dbReference type="OrthoDB" id="3241054at2759"/>
<dbReference type="VEuPathDB" id="FungiDB:DFL_002122"/>
<dbReference type="Proteomes" id="UP000283090">
    <property type="component" value="Unassembled WGS sequence"/>
</dbReference>
<evidence type="ECO:0000256" key="1">
    <source>
        <dbReference type="SAM" id="MobiDB-lite"/>
    </source>
</evidence>
<evidence type="ECO:0000313" key="4">
    <source>
        <dbReference type="Proteomes" id="UP000283090"/>
    </source>
</evidence>
<keyword evidence="2" id="KW-0732">Signal</keyword>
<keyword evidence="4" id="KW-1185">Reference proteome</keyword>
<proteinExistence type="predicted"/>
<dbReference type="PANTHER" id="PTHR34618:SF1">
    <property type="entry name" value="SECRETED PROTEIN"/>
    <property type="match status" value="1"/>
</dbReference>